<dbReference type="EMBL" id="CP042430">
    <property type="protein sequence ID" value="QEC46790.1"/>
    <property type="molecule type" value="Genomic_DNA"/>
</dbReference>
<keyword evidence="9" id="KW-1185">Reference proteome</keyword>
<keyword evidence="1 6" id="KW-0963">Cytoplasm</keyword>
<dbReference type="CDD" id="cd02440">
    <property type="entry name" value="AdoMet_MTases"/>
    <property type="match status" value="1"/>
</dbReference>
<dbReference type="PANTHER" id="PTHR31760:SF0">
    <property type="entry name" value="S-ADENOSYL-L-METHIONINE-DEPENDENT METHYLTRANSFERASES SUPERFAMILY PROTEIN"/>
    <property type="match status" value="1"/>
</dbReference>
<evidence type="ECO:0000256" key="2">
    <source>
        <dbReference type="ARBA" id="ARBA00022552"/>
    </source>
</evidence>
<keyword evidence="5 6" id="KW-0949">S-adenosyl-L-methionine</keyword>
<dbReference type="GO" id="GO:0005829">
    <property type="term" value="C:cytosol"/>
    <property type="evidence" value="ECO:0007669"/>
    <property type="project" value="TreeGrafter"/>
</dbReference>
<feature type="binding site" evidence="6">
    <location>
        <position position="211"/>
    </location>
    <ligand>
        <name>S-adenosyl-L-methionine</name>
        <dbReference type="ChEBI" id="CHEBI:59789"/>
    </ligand>
</feature>
<sequence>MRSCASGLRPGSRCGAGTPRSSRPSRPCCPPGPRRGHGCARPRPRGAAARLAHGRQTWRRRSPYAPAVPAAHVQARLQELSVRWALPATAPGQLATLLTELELEPSSVTSVRDPAVAVDVHVADALSGLAVPEVRTAAAIADLGAGGGFPGLALAAALPAARVTLVESVGRKCEFLGRAASAAGLHNVEVRHSRAEEWRDGLGTQDVVTARALASLAVLAEYAAPLLRDGGALVAWKARVAPAEAEAGATAAGIVGLEPRPPVAVEPYAESGRRDLYVYLKVRSTPERFPRRPGMARKRPLAG</sequence>
<feature type="compositionally biased region" description="Basic residues" evidence="7">
    <location>
        <begin position="34"/>
        <end position="44"/>
    </location>
</feature>
<feature type="binding site" evidence="6">
    <location>
        <begin position="195"/>
        <end position="196"/>
    </location>
    <ligand>
        <name>S-adenosyl-L-methionine</name>
        <dbReference type="ChEBI" id="CHEBI:59789"/>
    </ligand>
</feature>
<dbReference type="SUPFAM" id="SSF53335">
    <property type="entry name" value="S-adenosyl-L-methionine-dependent methyltransferases"/>
    <property type="match status" value="1"/>
</dbReference>
<evidence type="ECO:0000313" key="9">
    <source>
        <dbReference type="Proteomes" id="UP000321805"/>
    </source>
</evidence>
<keyword evidence="3 6" id="KW-0489">Methyltransferase</keyword>
<comment type="subcellular location">
    <subcellularLocation>
        <location evidence="6">Cytoplasm</location>
    </subcellularLocation>
</comment>
<protein>
    <recommendedName>
        <fullName evidence="6">Ribosomal RNA small subunit methyltransferase G</fullName>
        <ecNumber evidence="6">2.1.1.-</ecNumber>
    </recommendedName>
    <alternativeName>
        <fullName evidence="6">16S rRNA 7-methylguanosine methyltransferase</fullName>
        <shortName evidence="6">16S rRNA m7G methyltransferase</shortName>
    </alternativeName>
</protein>
<comment type="caution">
    <text evidence="6">Lacks conserved residue(s) required for the propagation of feature annotation.</text>
</comment>
<evidence type="ECO:0000256" key="1">
    <source>
        <dbReference type="ARBA" id="ARBA00022490"/>
    </source>
</evidence>
<dbReference type="GO" id="GO:0070043">
    <property type="term" value="F:rRNA (guanine-N7-)-methyltransferase activity"/>
    <property type="evidence" value="ECO:0007669"/>
    <property type="project" value="UniProtKB-UniRule"/>
</dbReference>
<dbReference type="HAMAP" id="MF_00074">
    <property type="entry name" value="16SrRNA_methyltr_G"/>
    <property type="match status" value="1"/>
</dbReference>
<feature type="binding site" evidence="6">
    <location>
        <position position="149"/>
    </location>
    <ligand>
        <name>S-adenosyl-L-methionine</name>
        <dbReference type="ChEBI" id="CHEBI:59789"/>
    </ligand>
</feature>
<evidence type="ECO:0000256" key="7">
    <source>
        <dbReference type="SAM" id="MobiDB-lite"/>
    </source>
</evidence>
<dbReference type="KEGG" id="bsol:FSW04_03790"/>
<feature type="region of interest" description="Disordered" evidence="7">
    <location>
        <begin position="1"/>
        <end position="44"/>
    </location>
</feature>
<dbReference type="Proteomes" id="UP000321805">
    <property type="component" value="Chromosome"/>
</dbReference>
<dbReference type="EC" id="2.1.1.-" evidence="6"/>
<keyword evidence="4 6" id="KW-0808">Transferase</keyword>
<keyword evidence="2 6" id="KW-0698">rRNA processing</keyword>
<comment type="similarity">
    <text evidence="6">Belongs to the methyltransferase superfamily. RNA methyltransferase RsmG family.</text>
</comment>
<organism evidence="8 9">
    <name type="scientific">Baekduia soli</name>
    <dbReference type="NCBI Taxonomy" id="496014"/>
    <lineage>
        <taxon>Bacteria</taxon>
        <taxon>Bacillati</taxon>
        <taxon>Actinomycetota</taxon>
        <taxon>Thermoleophilia</taxon>
        <taxon>Solirubrobacterales</taxon>
        <taxon>Baekduiaceae</taxon>
        <taxon>Baekduia</taxon>
    </lineage>
</organism>
<proteinExistence type="inferred from homology"/>
<dbReference type="InterPro" id="IPR029063">
    <property type="entry name" value="SAM-dependent_MTases_sf"/>
</dbReference>
<evidence type="ECO:0000256" key="6">
    <source>
        <dbReference type="HAMAP-Rule" id="MF_00074"/>
    </source>
</evidence>
<evidence type="ECO:0000313" key="8">
    <source>
        <dbReference type="EMBL" id="QEC46790.1"/>
    </source>
</evidence>
<dbReference type="PANTHER" id="PTHR31760">
    <property type="entry name" value="S-ADENOSYL-L-METHIONINE-DEPENDENT METHYLTRANSFERASES SUPERFAMILY PROTEIN"/>
    <property type="match status" value="1"/>
</dbReference>
<feature type="compositionally biased region" description="Low complexity" evidence="7">
    <location>
        <begin position="15"/>
        <end position="26"/>
    </location>
</feature>
<comment type="function">
    <text evidence="6">Specifically methylates the N7 position of a guanine in 16S rRNA.</text>
</comment>
<dbReference type="Gene3D" id="3.40.50.150">
    <property type="entry name" value="Vaccinia Virus protein VP39"/>
    <property type="match status" value="1"/>
</dbReference>
<dbReference type="Pfam" id="PF02527">
    <property type="entry name" value="GidB"/>
    <property type="match status" value="1"/>
</dbReference>
<accession>A0A5B8U1G8</accession>
<reference evidence="8 9" key="1">
    <citation type="journal article" date="2018" name="J. Microbiol.">
        <title>Baekduia soli gen. nov., sp. nov., a novel bacterium isolated from the soil of Baekdu Mountain and proposal of a novel family name, Baekduiaceae fam. nov.</title>
        <authorList>
            <person name="An D.S."/>
            <person name="Siddiqi M.Z."/>
            <person name="Kim K.H."/>
            <person name="Yu H.S."/>
            <person name="Im W.T."/>
        </authorList>
    </citation>
    <scope>NUCLEOTIDE SEQUENCE [LARGE SCALE GENOMIC DNA]</scope>
    <source>
        <strain evidence="8 9">BR7-21</strain>
    </source>
</reference>
<name>A0A5B8U1G8_9ACTN</name>
<evidence type="ECO:0000256" key="5">
    <source>
        <dbReference type="ARBA" id="ARBA00022691"/>
    </source>
</evidence>
<dbReference type="OrthoDB" id="9808773at2"/>
<dbReference type="AlphaFoldDB" id="A0A5B8U1G8"/>
<dbReference type="InterPro" id="IPR003682">
    <property type="entry name" value="rRNA_ssu_MeTfrase_G"/>
</dbReference>
<feature type="binding site" evidence="6">
    <location>
        <position position="144"/>
    </location>
    <ligand>
        <name>S-adenosyl-L-methionine</name>
        <dbReference type="ChEBI" id="CHEBI:59789"/>
    </ligand>
</feature>
<evidence type="ECO:0000256" key="4">
    <source>
        <dbReference type="ARBA" id="ARBA00022679"/>
    </source>
</evidence>
<evidence type="ECO:0000256" key="3">
    <source>
        <dbReference type="ARBA" id="ARBA00022603"/>
    </source>
</evidence>
<gene>
    <name evidence="6" type="primary">rsmG</name>
    <name evidence="8" type="ORF">FSW04_03790</name>
</gene>